<gene>
    <name evidence="7" type="ORF">1959</name>
</gene>
<dbReference type="GO" id="GO:0005737">
    <property type="term" value="C:cytoplasm"/>
    <property type="evidence" value="ECO:0007669"/>
    <property type="project" value="UniProtKB-SubCell"/>
</dbReference>
<dbReference type="PIRSF" id="PIRSF006230">
    <property type="entry name" value="MG442"/>
    <property type="match status" value="1"/>
</dbReference>
<evidence type="ECO:0000256" key="5">
    <source>
        <dbReference type="PIRSR" id="PIRSR006230-1"/>
    </source>
</evidence>
<evidence type="ECO:0000313" key="8">
    <source>
        <dbReference type="Proteomes" id="UP000045545"/>
    </source>
</evidence>
<dbReference type="InterPro" id="IPR030378">
    <property type="entry name" value="G_CP_dom"/>
</dbReference>
<feature type="binding site" evidence="5">
    <location>
        <position position="174"/>
    </location>
    <ligand>
        <name>GTP</name>
        <dbReference type="ChEBI" id="CHEBI:37565"/>
    </ligand>
</feature>
<dbReference type="GO" id="GO:0006412">
    <property type="term" value="P:translation"/>
    <property type="evidence" value="ECO:0007669"/>
    <property type="project" value="TreeGrafter"/>
</dbReference>
<dbReference type="AlphaFoldDB" id="A0A0E4C946"/>
<dbReference type="STRING" id="690567.1959"/>
<keyword evidence="3 4" id="KW-0342">GTP-binding</keyword>
<dbReference type="Proteomes" id="UP000045545">
    <property type="component" value="Unassembled WGS sequence"/>
</dbReference>
<evidence type="ECO:0000256" key="4">
    <source>
        <dbReference type="PIRNR" id="PIRNR006230"/>
    </source>
</evidence>
<comment type="subcellular location">
    <subcellularLocation>
        <location evidence="4">Cytoplasm</location>
    </subcellularLocation>
</comment>
<dbReference type="Pfam" id="PF01926">
    <property type="entry name" value="MMR_HSR1"/>
    <property type="match status" value="1"/>
</dbReference>
<keyword evidence="2 4" id="KW-0547">Nucleotide-binding</keyword>
<dbReference type="PANTHER" id="PTHR45782">
    <property type="entry name" value="MITOCHONDRIAL RIBOSOME-ASSOCIATED GTPASE 1"/>
    <property type="match status" value="1"/>
</dbReference>
<keyword evidence="8" id="KW-1185">Reference proteome</keyword>
<dbReference type="InterPro" id="IPR006073">
    <property type="entry name" value="GTP-bd"/>
</dbReference>
<dbReference type="InterPro" id="IPR016478">
    <property type="entry name" value="GTPase_MTG1"/>
</dbReference>
<dbReference type="EMBL" id="CGIH01000031">
    <property type="protein sequence ID" value="CFX82410.1"/>
    <property type="molecule type" value="Genomic_DNA"/>
</dbReference>
<dbReference type="NCBIfam" id="TIGR03596">
    <property type="entry name" value="GTPase_YlqF"/>
    <property type="match status" value="1"/>
</dbReference>
<organism evidence="7 8">
    <name type="scientific">Syntrophomonas zehnderi OL-4</name>
    <dbReference type="NCBI Taxonomy" id="690567"/>
    <lineage>
        <taxon>Bacteria</taxon>
        <taxon>Bacillati</taxon>
        <taxon>Bacillota</taxon>
        <taxon>Clostridia</taxon>
        <taxon>Eubacteriales</taxon>
        <taxon>Syntrophomonadaceae</taxon>
        <taxon>Syntrophomonas</taxon>
    </lineage>
</organism>
<dbReference type="FunFam" id="3.40.50.300:FF:000590">
    <property type="entry name" value="Ribosome biogenesis GTPase A"/>
    <property type="match status" value="1"/>
</dbReference>
<proteinExistence type="inferred from homology"/>
<sequence>MAINWYPGHMVKARREIEENIKLVDIVLMLLDARAPLSCRNPDLEKIVSRKKLIFILNKMDLAAPAATRQHQKMLQQDGYSVVAMDSSSGKGAKDVVQAIKDAYAEQADRLVQKGRRVRSPRVMVVGVPNVGKSTFLNCLVGQKIARTGAKPGITRGKQWIRVREDVEFMDTPGLMWPKVEDVEQGLKLALLDIVGENAYSEEEVALYLIRTLQEKAPQVIFTKYKVEVGQQSEQEILAAIAQKRGYLNKGGIPDSEKTCHLLLQDYRRGNLGKISLD</sequence>
<dbReference type="Gene3D" id="1.10.1580.10">
    <property type="match status" value="1"/>
</dbReference>
<dbReference type="PROSITE" id="PS51721">
    <property type="entry name" value="G_CP"/>
    <property type="match status" value="1"/>
</dbReference>
<dbReference type="GO" id="GO:0003924">
    <property type="term" value="F:GTPase activity"/>
    <property type="evidence" value="ECO:0007669"/>
    <property type="project" value="TreeGrafter"/>
</dbReference>
<dbReference type="Gene3D" id="3.40.50.300">
    <property type="entry name" value="P-loop containing nucleotide triphosphate hydrolases"/>
    <property type="match status" value="1"/>
</dbReference>
<feature type="binding site" evidence="5">
    <location>
        <begin position="58"/>
        <end position="61"/>
    </location>
    <ligand>
        <name>GTP</name>
        <dbReference type="ChEBI" id="CHEBI:37565"/>
    </ligand>
</feature>
<reference evidence="7 8" key="1">
    <citation type="submission" date="2015-03" db="EMBL/GenBank/DDBJ databases">
        <authorList>
            <person name="Murphy D."/>
        </authorList>
    </citation>
    <scope>NUCLEOTIDE SEQUENCE [LARGE SCALE GENOMIC DNA]</scope>
    <source>
        <strain evidence="7 8">OL-4</strain>
    </source>
</reference>
<comment type="similarity">
    <text evidence="4">Belongs to the TRAFAC class YlqF/YawG GTPase family. MTG1 subfamily.</text>
</comment>
<feature type="domain" description="CP-type G" evidence="6">
    <location>
        <begin position="15"/>
        <end position="178"/>
    </location>
</feature>
<evidence type="ECO:0000256" key="1">
    <source>
        <dbReference type="ARBA" id="ARBA00014898"/>
    </source>
</evidence>
<dbReference type="OrthoDB" id="9779790at2"/>
<dbReference type="CDD" id="cd01856">
    <property type="entry name" value="YlqF"/>
    <property type="match status" value="1"/>
</dbReference>
<dbReference type="PANTHER" id="PTHR45782:SF4">
    <property type="entry name" value="MITOCHONDRIAL RIBOSOME-ASSOCIATED GTPASE 1"/>
    <property type="match status" value="1"/>
</dbReference>
<dbReference type="SUPFAM" id="SSF52540">
    <property type="entry name" value="P-loop containing nucleoside triphosphate hydrolases"/>
    <property type="match status" value="1"/>
</dbReference>
<dbReference type="GO" id="GO:0005525">
    <property type="term" value="F:GTP binding"/>
    <property type="evidence" value="ECO:0007669"/>
    <property type="project" value="UniProtKB-KW"/>
</dbReference>
<protein>
    <recommendedName>
        <fullName evidence="1 4">Ribosome biogenesis GTPase A</fullName>
    </recommendedName>
</protein>
<evidence type="ECO:0000313" key="7">
    <source>
        <dbReference type="EMBL" id="CFX82410.1"/>
    </source>
</evidence>
<accession>A0A0E4C946</accession>
<evidence type="ECO:0000259" key="6">
    <source>
        <dbReference type="PROSITE" id="PS51721"/>
    </source>
</evidence>
<evidence type="ECO:0000256" key="3">
    <source>
        <dbReference type="ARBA" id="ARBA00023134"/>
    </source>
</evidence>
<keyword evidence="4" id="KW-0963">Cytoplasm</keyword>
<comment type="function">
    <text evidence="4">Required for a late step of 50S ribosomal subunit assembly. Has GTPase activity.</text>
</comment>
<name>A0A0E4C946_9FIRM</name>
<dbReference type="InterPro" id="IPR023179">
    <property type="entry name" value="GTP-bd_ortho_bundle_sf"/>
</dbReference>
<dbReference type="InterPro" id="IPR027417">
    <property type="entry name" value="P-loop_NTPase"/>
</dbReference>
<evidence type="ECO:0000256" key="2">
    <source>
        <dbReference type="ARBA" id="ARBA00022741"/>
    </source>
</evidence>
<feature type="binding site" evidence="5">
    <location>
        <begin position="130"/>
        <end position="135"/>
    </location>
    <ligand>
        <name>GTP</name>
        <dbReference type="ChEBI" id="CHEBI:37565"/>
    </ligand>
</feature>
<dbReference type="InterPro" id="IPR019991">
    <property type="entry name" value="GTP-bd_ribosome_bgen"/>
</dbReference>